<dbReference type="AlphaFoldDB" id="A0A498ILH4"/>
<sequence length="195" mass="22682">MRELFPEAEVSASKYDYRTATRIYEHLPHSRRLQLLLMVVIIRSCNLRNRTWSTICITHNLRHRQMYDLIYFDGILLASFRSNYLDVVSAKDKTGTHPVTLTWLKSPTGNFIGWYVYLGCMLFNLIGQTRSRLGLRATHKCLLSISTCPLVGKASDVFASKTFYKTEIDILNERYNKFQIKSAMIQLPDSIEYNK</sequence>
<organism evidence="1 2">
    <name type="scientific">Malus domestica</name>
    <name type="common">Apple</name>
    <name type="synonym">Pyrus malus</name>
    <dbReference type="NCBI Taxonomy" id="3750"/>
    <lineage>
        <taxon>Eukaryota</taxon>
        <taxon>Viridiplantae</taxon>
        <taxon>Streptophyta</taxon>
        <taxon>Embryophyta</taxon>
        <taxon>Tracheophyta</taxon>
        <taxon>Spermatophyta</taxon>
        <taxon>Magnoliopsida</taxon>
        <taxon>eudicotyledons</taxon>
        <taxon>Gunneridae</taxon>
        <taxon>Pentapetalae</taxon>
        <taxon>rosids</taxon>
        <taxon>fabids</taxon>
        <taxon>Rosales</taxon>
        <taxon>Rosaceae</taxon>
        <taxon>Amygdaloideae</taxon>
        <taxon>Maleae</taxon>
        <taxon>Malus</taxon>
    </lineage>
</organism>
<name>A0A498ILH4_MALDO</name>
<dbReference type="Proteomes" id="UP000290289">
    <property type="component" value="Chromosome 12"/>
</dbReference>
<proteinExistence type="predicted"/>
<protein>
    <submittedName>
        <fullName evidence="1">Uncharacterized protein</fullName>
    </submittedName>
</protein>
<accession>A0A498ILH4</accession>
<keyword evidence="2" id="KW-1185">Reference proteome</keyword>
<evidence type="ECO:0000313" key="1">
    <source>
        <dbReference type="EMBL" id="RXH82311.1"/>
    </source>
</evidence>
<dbReference type="EMBL" id="RDQH01000338">
    <property type="protein sequence ID" value="RXH82311.1"/>
    <property type="molecule type" value="Genomic_DNA"/>
</dbReference>
<comment type="caution">
    <text evidence="1">The sequence shown here is derived from an EMBL/GenBank/DDBJ whole genome shotgun (WGS) entry which is preliminary data.</text>
</comment>
<gene>
    <name evidence="1" type="ORF">DVH24_036652</name>
</gene>
<reference evidence="1 2" key="1">
    <citation type="submission" date="2018-10" db="EMBL/GenBank/DDBJ databases">
        <title>A high-quality apple genome assembly.</title>
        <authorList>
            <person name="Hu J."/>
        </authorList>
    </citation>
    <scope>NUCLEOTIDE SEQUENCE [LARGE SCALE GENOMIC DNA]</scope>
    <source>
        <strain evidence="2">cv. HFTH1</strain>
        <tissue evidence="1">Young leaf</tissue>
    </source>
</reference>
<evidence type="ECO:0000313" key="2">
    <source>
        <dbReference type="Proteomes" id="UP000290289"/>
    </source>
</evidence>